<dbReference type="SUPFAM" id="SSF52540">
    <property type="entry name" value="P-loop containing nucleoside triphosphate hydrolases"/>
    <property type="match status" value="1"/>
</dbReference>
<dbReference type="RefSeq" id="WP_109601684.1">
    <property type="nucleotide sequence ID" value="NZ_BONA01000083.1"/>
</dbReference>
<accession>A0A316EQF8</accession>
<evidence type="ECO:0000313" key="1">
    <source>
        <dbReference type="EMBL" id="PWK33233.1"/>
    </source>
</evidence>
<proteinExistence type="predicted"/>
<reference evidence="1 2" key="1">
    <citation type="submission" date="2018-05" db="EMBL/GenBank/DDBJ databases">
        <title>Genomic Encyclopedia of Archaeal and Bacterial Type Strains, Phase II (KMG-II): from individual species to whole genera.</title>
        <authorList>
            <person name="Goeker M."/>
        </authorList>
    </citation>
    <scope>NUCLEOTIDE SEQUENCE [LARGE SCALE GENOMIC DNA]</scope>
    <source>
        <strain evidence="1 2">DSM 45184</strain>
    </source>
</reference>
<dbReference type="InterPro" id="IPR027417">
    <property type="entry name" value="P-loop_NTPase"/>
</dbReference>
<organism evidence="1 2">
    <name type="scientific">Actinoplanes xinjiangensis</name>
    <dbReference type="NCBI Taxonomy" id="512350"/>
    <lineage>
        <taxon>Bacteria</taxon>
        <taxon>Bacillati</taxon>
        <taxon>Actinomycetota</taxon>
        <taxon>Actinomycetes</taxon>
        <taxon>Micromonosporales</taxon>
        <taxon>Micromonosporaceae</taxon>
        <taxon>Actinoplanes</taxon>
    </lineage>
</organism>
<evidence type="ECO:0000313" key="2">
    <source>
        <dbReference type="Proteomes" id="UP000245697"/>
    </source>
</evidence>
<dbReference type="Proteomes" id="UP000245697">
    <property type="component" value="Unassembled WGS sequence"/>
</dbReference>
<keyword evidence="2" id="KW-1185">Reference proteome</keyword>
<dbReference type="Gene3D" id="3.40.50.300">
    <property type="entry name" value="P-loop containing nucleotide triphosphate hydrolases"/>
    <property type="match status" value="1"/>
</dbReference>
<protein>
    <submittedName>
        <fullName evidence="1">Uncharacterized protein</fullName>
    </submittedName>
</protein>
<dbReference type="EMBL" id="QGGR01000028">
    <property type="protein sequence ID" value="PWK33233.1"/>
    <property type="molecule type" value="Genomic_DNA"/>
</dbReference>
<gene>
    <name evidence="1" type="ORF">BC793_12823</name>
</gene>
<dbReference type="OrthoDB" id="3884789at2"/>
<comment type="caution">
    <text evidence="1">The sequence shown here is derived from an EMBL/GenBank/DDBJ whole genome shotgun (WGS) entry which is preliminary data.</text>
</comment>
<sequence>MTEAYLDELVRRLRAGEDPRRLQQSLLPEATRETLRRCAVARTFDPEIYGQWLSVPAGPGLDELVEDGFAEPLPGPDALYRLPEGIRTAWLADWPTGAGREASAGAGREVPAGVAELSGLLAKAHAARGDGVEQLYHLALSDPEAAAVRFKQLFQEADARFDLAACLDVLDTLGEPGRQRWLSPELGALHLDRRTYLRARSFWATEWRQSARYLERRGPNRQLERLIDDGDHRILQLHARGGSGKTMLVRWFIARWCVPEPRRIPCARIDFDLVDVAEAAQRPWLLLLDVADQLNRQIPGTPFQELLNDRGVLRALLDPRRSPGVVGASAQLEGEPEQVAREVTERFVRTLAETSGERPVLLAFDTFERMLLDRDGQPAPLMHLLAQVRDRCPAVRLLVAGRYDLRGRMPWLPDVLPGLRTATVDRFTAGEARRYLHDRRGITAHDLADAMLTKSNGDPFVLALLADLAQDRAGLTAEQVLAYDDPQVLYLVERIISRIGDPTVRWLLRYAVVPRRLTREFVAEVMAPFLRSGMSGTSTVDDPGADGLPGPDSGQLFRTDVLDGPDEPWNPDAVWRQLLQYAAGSSWVSLRHDDHGVVQFHPDLVIPMRQVLRRHPVYLALHRAAARYYEWKSEQQRENRVSWLLEMIYHRFQAGAADAADGWRQALRLAEDELGLEAWDRIAGEVLGPDYVDENGTPLPFHGRLPLVTWEVVAEAHVERARLALARAAQLPGGPAHLLAGRALASLQQAAAIRERHRLRVPDEAATRLLFATGERLRANADAAYQGAMQALTEATDPADRAAVTEVLADIRRPESLGEAARLYNQALEVLTGFDRVAAVRVRRKLVQTLAEQGRLQPAEEQLQVLPRPDLDAESGALVLIDDGRVWLRAGRPAELLHRIALFPAGDTATPSAAAARDWCWAAARLAQNEPFAALAACDRALDRLKSHSAGNLSRLRLELRELRARSNAAVLRLSEAYQELEEVTVGWRKLGDPQRSAAAAGVPAEFDLRGNRTLGGHSGQLIDTAYDAETGGEGWFWSRLSLLRSAVEQNAPDRVQRIFADTVAALGPQPAPHRQVRLALTMLQGGAEEAVALLTTGLRRIDTAPARLILLTPLRWCDRLPAGVDERSAIAELLGPEPGLDEPHLLLLWAEAMRLLRDDDTAVRTITRACTFWLTYYTPSHDDRDRDYWRWLVLDAAERLGRPALPLPSDVGADVMRFAARSRSTPVLAASALVLCALRGGGERETTAWLDRAERLIAGGGASGSEWEFYLLIAWALSSRDLTTGRARVFADHARQVWQRIRPGRPMPYADRLTEGGGSRPSTDLPLDVGDALGTWSPDQLICRMEATDDGPVLASGGVPRDFAVVFEAVRADAVASHADSLSIRLDRISFALLSASEIPLSYRPIGRDVTIATTSTFLGAIPWEFWAHSRGGLFTRVMTDELVRRHTVMALQRQLRTAMGIPLAVDGLIGPMTWTAATNFLREEGLAARFDAAAWRLLRHLPTIPEMQQEFPEVLVVSDGDIRLLADVVSVYDRAGFAVRRADDTQELAHLIQDIGGRGRLAIVHVLGGFGAIRNNVYIESGSRREPSEPDGETGEDAYPMVSSAAFDRPFASLPPHLPRPMVILDPRRPSGNSETMRQLVCRNAFAHRLLELGNIPVILGIGLEGESLGGNSLRNLFIEQLAAGIPVDEALRELNREISRTDPISRSVALFTHLPPYAMPSWRLRR</sequence>
<name>A0A316EQF8_9ACTN</name>